<comment type="caution">
    <text evidence="1">The sequence shown here is derived from an EMBL/GenBank/DDBJ whole genome shotgun (WGS) entry which is preliminary data.</text>
</comment>
<protein>
    <submittedName>
        <fullName evidence="1">Uncharacterized protein</fullName>
    </submittedName>
</protein>
<name>A0AAW8FAC3_9ACTN</name>
<accession>A0AAW8FAC3</accession>
<dbReference type="EMBL" id="JAUSZV010000005">
    <property type="protein sequence ID" value="MDQ0906763.1"/>
    <property type="molecule type" value="Genomic_DNA"/>
</dbReference>
<evidence type="ECO:0000313" key="2">
    <source>
        <dbReference type="Proteomes" id="UP001234216"/>
    </source>
</evidence>
<reference evidence="1" key="1">
    <citation type="submission" date="2023-07" db="EMBL/GenBank/DDBJ databases">
        <title>Comparative genomics of wheat-associated soil bacteria to identify genetic determinants of phenazine resistance.</title>
        <authorList>
            <person name="Mouncey N."/>
        </authorList>
    </citation>
    <scope>NUCLEOTIDE SEQUENCE</scope>
    <source>
        <strain evidence="1">V4I22</strain>
    </source>
</reference>
<dbReference type="AlphaFoldDB" id="A0AAW8FAC3"/>
<proteinExistence type="predicted"/>
<evidence type="ECO:0000313" key="1">
    <source>
        <dbReference type="EMBL" id="MDQ0906763.1"/>
    </source>
</evidence>
<organism evidence="1 2">
    <name type="scientific">Streptomyces canus</name>
    <dbReference type="NCBI Taxonomy" id="58343"/>
    <lineage>
        <taxon>Bacteria</taxon>
        <taxon>Bacillati</taxon>
        <taxon>Actinomycetota</taxon>
        <taxon>Actinomycetes</taxon>
        <taxon>Kitasatosporales</taxon>
        <taxon>Streptomycetaceae</taxon>
        <taxon>Streptomyces</taxon>
        <taxon>Streptomyces aurantiacus group</taxon>
    </lineage>
</organism>
<sequence>MAVMTDVLVPGRARQLRLVTPSVTERAGSTGAGPYGSCRRPSLRCTQARVAVLNRLPGRWGHHAAWQPARP</sequence>
<gene>
    <name evidence="1" type="ORF">QFZ22_002748</name>
</gene>
<dbReference type="Proteomes" id="UP001234216">
    <property type="component" value="Unassembled WGS sequence"/>
</dbReference>